<feature type="binding site" evidence="3">
    <location>
        <position position="322"/>
    </location>
    <ligand>
        <name>phosphoenolpyruvate</name>
        <dbReference type="ChEBI" id="CHEBI:58702"/>
    </ligand>
</feature>
<comment type="similarity">
    <text evidence="1 4">Belongs to the class-II DAHP synthase family.</text>
</comment>
<dbReference type="SUPFAM" id="SSF51569">
    <property type="entry name" value="Aldolase"/>
    <property type="match status" value="1"/>
</dbReference>
<dbReference type="GO" id="GO:0003849">
    <property type="term" value="F:3-deoxy-7-phosphoheptulonate synthase activity"/>
    <property type="evidence" value="ECO:0007669"/>
    <property type="project" value="UniProtKB-EC"/>
</dbReference>
<keyword evidence="4" id="KW-0057">Aromatic amino acid biosynthesis</keyword>
<dbReference type="Pfam" id="PF01474">
    <property type="entry name" value="DAHP_synth_2"/>
    <property type="match status" value="1"/>
</dbReference>
<evidence type="ECO:0000313" key="6">
    <source>
        <dbReference type="EMBL" id="SEM05646.1"/>
    </source>
</evidence>
<dbReference type="OrthoDB" id="9766852at2"/>
<accession>A0A1H7V8Z8</accession>
<keyword evidence="4" id="KW-0028">Amino-acid biosynthesis</keyword>
<feature type="binding site" evidence="3">
    <location>
        <position position="109"/>
    </location>
    <ligand>
        <name>phosphoenolpyruvate</name>
        <dbReference type="ChEBI" id="CHEBI:58702"/>
    </ligand>
</feature>
<evidence type="ECO:0000256" key="3">
    <source>
        <dbReference type="PIRSR" id="PIRSR602480-1"/>
    </source>
</evidence>
<name>A0A1H7V8Z8_9BACT</name>
<dbReference type="EC" id="2.5.1.54" evidence="4"/>
<proteinExistence type="inferred from homology"/>
<keyword evidence="3" id="KW-0464">Manganese</keyword>
<gene>
    <name evidence="6" type="ORF">SAMN04489760_103103</name>
</gene>
<dbReference type="AlphaFoldDB" id="A0A1H7V8Z8"/>
<evidence type="ECO:0000256" key="2">
    <source>
        <dbReference type="ARBA" id="ARBA00022679"/>
    </source>
</evidence>
<evidence type="ECO:0000256" key="5">
    <source>
        <dbReference type="SAM" id="MobiDB-lite"/>
    </source>
</evidence>
<dbReference type="GO" id="GO:0008652">
    <property type="term" value="P:amino acid biosynthetic process"/>
    <property type="evidence" value="ECO:0007669"/>
    <property type="project" value="UniProtKB-KW"/>
</dbReference>
<evidence type="ECO:0000313" key="7">
    <source>
        <dbReference type="Proteomes" id="UP000198744"/>
    </source>
</evidence>
<reference evidence="6 7" key="1">
    <citation type="submission" date="2016-10" db="EMBL/GenBank/DDBJ databases">
        <authorList>
            <person name="de Groot N.N."/>
        </authorList>
    </citation>
    <scope>NUCLEOTIDE SEQUENCE [LARGE SCALE GENOMIC DNA]</scope>
    <source>
        <strain evidence="6 7">DSM 8423</strain>
    </source>
</reference>
<dbReference type="EMBL" id="FOBS01000003">
    <property type="protein sequence ID" value="SEM05646.1"/>
    <property type="molecule type" value="Genomic_DNA"/>
</dbReference>
<feature type="binding site" evidence="3">
    <location>
        <position position="426"/>
    </location>
    <ligand>
        <name>Mn(2+)</name>
        <dbReference type="ChEBI" id="CHEBI:29035"/>
    </ligand>
</feature>
<sequence length="451" mass="50813">MKHEGWTKSGWRAFPARQQPVWPDAAVRDETLGELSKLPPLVFAGESRTLRGQLAEAAEGRAFVLQCGDCSEDFSRCTGPDIRELLKVILQMSVILTYAGEKRVIKIGRFAGQYAKPRSSDTEMVNGEEIPSYRGDMVNSPDPTREARTPDPRRMLEGYYRASATLNLVRAFTRGGYAALDSVQSWHRQSLNLLPASQKYEELARQIRKTISFMTAIGFDTNTPQLNQATLYTSHEALLLDYEEALTRQDSTTGDWYDCSAHMLWIGDRTRQLDGAHVEFLRGVHNPLGVKIGPDYDIDDIKRLVIKLNPVNEPGRLTLITRFGTERIETCLPPLVRELGREGFKVIWSCDPMHGNTYQNDFGQKTRNFDDILNEIRTFYRISSAEGSNAGGVHLELTGESVTECTGGSRQLLDHDLRLNYQTNCDPRLNAEQSVELAFELAELLLADHEP</sequence>
<dbReference type="GO" id="GO:0009073">
    <property type="term" value="P:aromatic amino acid family biosynthetic process"/>
    <property type="evidence" value="ECO:0007669"/>
    <property type="project" value="UniProtKB-KW"/>
</dbReference>
<feature type="region of interest" description="Disordered" evidence="5">
    <location>
        <begin position="131"/>
        <end position="151"/>
    </location>
</feature>
<comment type="cofactor">
    <cofactor evidence="3">
        <name>Mn(2+)</name>
        <dbReference type="ChEBI" id="CHEBI:29035"/>
    </cofactor>
    <cofactor evidence="3">
        <name>Co(2+)</name>
        <dbReference type="ChEBI" id="CHEBI:48828"/>
    </cofactor>
    <cofactor evidence="3">
        <name>Cd(2+)</name>
        <dbReference type="ChEBI" id="CHEBI:48775"/>
    </cofactor>
    <text evidence="3">Binds 1 divalent cation per subunit. The enzyme is active with manganese, cobalt or cadmium ions.</text>
</comment>
<evidence type="ECO:0000256" key="1">
    <source>
        <dbReference type="ARBA" id="ARBA00008911"/>
    </source>
</evidence>
<dbReference type="PANTHER" id="PTHR21337:SF0">
    <property type="entry name" value="PHOSPHO-2-DEHYDRO-3-DEOXYHEPTONATE ALDOLASE"/>
    <property type="match status" value="1"/>
</dbReference>
<dbReference type="Gene3D" id="3.20.20.70">
    <property type="entry name" value="Aldolase class I"/>
    <property type="match status" value="1"/>
</dbReference>
<feature type="binding site" evidence="3">
    <location>
        <position position="291"/>
    </location>
    <ligand>
        <name>phosphoenolpyruvate</name>
        <dbReference type="ChEBI" id="CHEBI:58702"/>
    </ligand>
</feature>
<dbReference type="Proteomes" id="UP000198744">
    <property type="component" value="Unassembled WGS sequence"/>
</dbReference>
<dbReference type="STRING" id="43775.SAMN04489760_103103"/>
<comment type="pathway">
    <text evidence="4">Metabolic intermediate biosynthesis; chorismate biosynthesis; chorismate from D-erythrose 4-phosphate and phosphoenolpyruvate: step 1/7.</text>
</comment>
<feature type="binding site" evidence="3">
    <location>
        <position position="70"/>
    </location>
    <ligand>
        <name>Mn(2+)</name>
        <dbReference type="ChEBI" id="CHEBI:29035"/>
    </ligand>
</feature>
<dbReference type="RefSeq" id="WP_093882243.1">
    <property type="nucleotide sequence ID" value="NZ_FOBS01000003.1"/>
</dbReference>
<feature type="binding site" evidence="3">
    <location>
        <position position="396"/>
    </location>
    <ligand>
        <name>Mn(2+)</name>
        <dbReference type="ChEBI" id="CHEBI:29035"/>
    </ligand>
</feature>
<evidence type="ECO:0000256" key="4">
    <source>
        <dbReference type="RuleBase" id="RU363071"/>
    </source>
</evidence>
<keyword evidence="3" id="KW-0104">Cadmium</keyword>
<keyword evidence="2 4" id="KW-0808">Transferase</keyword>
<dbReference type="PANTHER" id="PTHR21337">
    <property type="entry name" value="PHOSPHO-2-DEHYDRO-3-DEOXYHEPTONATE ALDOLASE 1, 2"/>
    <property type="match status" value="1"/>
</dbReference>
<keyword evidence="3" id="KW-0170">Cobalt</keyword>
<dbReference type="NCBIfam" id="TIGR01358">
    <property type="entry name" value="DAHP_synth_II"/>
    <property type="match status" value="1"/>
</dbReference>
<keyword evidence="7" id="KW-1185">Reference proteome</keyword>
<comment type="catalytic activity">
    <reaction evidence="4">
        <text>D-erythrose 4-phosphate + phosphoenolpyruvate + H2O = 7-phospho-2-dehydro-3-deoxy-D-arabino-heptonate + phosphate</text>
        <dbReference type="Rhea" id="RHEA:14717"/>
        <dbReference type="ChEBI" id="CHEBI:15377"/>
        <dbReference type="ChEBI" id="CHEBI:16897"/>
        <dbReference type="ChEBI" id="CHEBI:43474"/>
        <dbReference type="ChEBI" id="CHEBI:58394"/>
        <dbReference type="ChEBI" id="CHEBI:58702"/>
        <dbReference type="EC" id="2.5.1.54"/>
    </reaction>
</comment>
<dbReference type="InterPro" id="IPR013785">
    <property type="entry name" value="Aldolase_TIM"/>
</dbReference>
<dbReference type="InterPro" id="IPR002480">
    <property type="entry name" value="DAHP_synth_2"/>
</dbReference>
<feature type="binding site" evidence="3">
    <location>
        <position position="354"/>
    </location>
    <ligand>
        <name>Mn(2+)</name>
        <dbReference type="ChEBI" id="CHEBI:29035"/>
    </ligand>
</feature>
<protein>
    <recommendedName>
        <fullName evidence="4">Phospho-2-dehydro-3-deoxyheptonate aldolase</fullName>
        <ecNumber evidence="4">2.5.1.54</ecNumber>
    </recommendedName>
</protein>
<organism evidence="6 7">
    <name type="scientific">Syntrophus gentianae</name>
    <dbReference type="NCBI Taxonomy" id="43775"/>
    <lineage>
        <taxon>Bacteria</taxon>
        <taxon>Pseudomonadati</taxon>
        <taxon>Thermodesulfobacteriota</taxon>
        <taxon>Syntrophia</taxon>
        <taxon>Syntrophales</taxon>
        <taxon>Syntrophaceae</taxon>
        <taxon>Syntrophus</taxon>
    </lineage>
</organism>